<keyword evidence="3" id="KW-1185">Reference proteome</keyword>
<dbReference type="InterPro" id="IPR052965">
    <property type="entry name" value="Pigment-catalase-like"/>
</dbReference>
<evidence type="ECO:0000313" key="2">
    <source>
        <dbReference type="EMBL" id="CAA0829424.1"/>
    </source>
</evidence>
<accession>A0A9N7NFC5</accession>
<name>A0A9N7NFC5_STRHE</name>
<sequence>MAISTSAALAVALAAAFLLHLCRSYPYNNNNPPAYFPNCTHHEIDLVAFPLNLEYLEAEFFLCGALGYGLDKASPGLSNGGPPPLGCQKANLTDFVRDIVTQMAYQEIGHLKAITQTLRSIPGNPAFSRPQLDLRPKVFATIMNNAFGGNTKLNPPFDPYANDLNYLIASYVIPYVGLTGYVGAMPCLFSAPFKRLVAGLLAVESGQDAIIRQMLYEKAQTEVDKYGYSVANFTQQISELRDNLGGQGHKDEGILVHPKDGAEGKIAGNVLAGDVDSVAFDRSPEEILAIVYGTGKMCLHGGLLPEGGNGNIAKSCNNKRN</sequence>
<reference evidence="2" key="1">
    <citation type="submission" date="2019-12" db="EMBL/GenBank/DDBJ databases">
        <authorList>
            <person name="Scholes J."/>
        </authorList>
    </citation>
    <scope>NUCLEOTIDE SEQUENCE</scope>
</reference>
<dbReference type="OrthoDB" id="1001765at2759"/>
<gene>
    <name evidence="2" type="ORF">SHERM_24999</name>
</gene>
<dbReference type="Proteomes" id="UP001153555">
    <property type="component" value="Unassembled WGS sequence"/>
</dbReference>
<organism evidence="2 3">
    <name type="scientific">Striga hermonthica</name>
    <name type="common">Purple witchweed</name>
    <name type="synonym">Buchnera hermonthica</name>
    <dbReference type="NCBI Taxonomy" id="68872"/>
    <lineage>
        <taxon>Eukaryota</taxon>
        <taxon>Viridiplantae</taxon>
        <taxon>Streptophyta</taxon>
        <taxon>Embryophyta</taxon>
        <taxon>Tracheophyta</taxon>
        <taxon>Spermatophyta</taxon>
        <taxon>Magnoliopsida</taxon>
        <taxon>eudicotyledons</taxon>
        <taxon>Gunneridae</taxon>
        <taxon>Pentapetalae</taxon>
        <taxon>asterids</taxon>
        <taxon>lamiids</taxon>
        <taxon>Lamiales</taxon>
        <taxon>Orobanchaceae</taxon>
        <taxon>Buchnereae</taxon>
        <taxon>Striga</taxon>
    </lineage>
</organism>
<feature type="chain" id="PRO_5040319770" description="Desiccation-related protein PCC13-62" evidence="1">
    <location>
        <begin position="25"/>
        <end position="321"/>
    </location>
</feature>
<dbReference type="Pfam" id="PF13668">
    <property type="entry name" value="Ferritin_2"/>
    <property type="match status" value="1"/>
</dbReference>
<dbReference type="PANTHER" id="PTHR31694:SF12">
    <property type="entry name" value="DESICCATION-LIKE PROTEIN"/>
    <property type="match status" value="1"/>
</dbReference>
<evidence type="ECO:0000256" key="1">
    <source>
        <dbReference type="SAM" id="SignalP"/>
    </source>
</evidence>
<keyword evidence="1" id="KW-0732">Signal</keyword>
<dbReference type="AlphaFoldDB" id="A0A9N7NFC5"/>
<comment type="caution">
    <text evidence="2">The sequence shown here is derived from an EMBL/GenBank/DDBJ whole genome shotgun (WGS) entry which is preliminary data.</text>
</comment>
<dbReference type="EMBL" id="CACSLK010027773">
    <property type="protein sequence ID" value="CAA0829424.1"/>
    <property type="molecule type" value="Genomic_DNA"/>
</dbReference>
<protein>
    <recommendedName>
        <fullName evidence="4">Desiccation-related protein PCC13-62</fullName>
    </recommendedName>
</protein>
<evidence type="ECO:0008006" key="4">
    <source>
        <dbReference type="Google" id="ProtNLM"/>
    </source>
</evidence>
<dbReference type="PANTHER" id="PTHR31694">
    <property type="entry name" value="DESICCATION-LIKE PROTEIN"/>
    <property type="match status" value="1"/>
</dbReference>
<proteinExistence type="predicted"/>
<feature type="signal peptide" evidence="1">
    <location>
        <begin position="1"/>
        <end position="24"/>
    </location>
</feature>
<evidence type="ECO:0000313" key="3">
    <source>
        <dbReference type="Proteomes" id="UP001153555"/>
    </source>
</evidence>